<gene>
    <name evidence="3" type="ORF">DRW42_02115</name>
</gene>
<evidence type="ECO:0000313" key="4">
    <source>
        <dbReference type="Proteomes" id="UP000252081"/>
    </source>
</evidence>
<name>A0A366LDY8_9SPHI</name>
<dbReference type="RefSeq" id="WP_113947155.1">
    <property type="nucleotide sequence ID" value="NZ_QNQU01000001.1"/>
</dbReference>
<dbReference type="PROSITE" id="PS52016">
    <property type="entry name" value="TONB_DEPENDENT_REC_3"/>
    <property type="match status" value="1"/>
</dbReference>
<comment type="caution">
    <text evidence="3">The sequence shown here is derived from an EMBL/GenBank/DDBJ whole genome shotgun (WGS) entry which is preliminary data.</text>
</comment>
<protein>
    <recommendedName>
        <fullName evidence="2">TonB-dependent receptor plug domain-containing protein</fullName>
    </recommendedName>
</protein>
<dbReference type="GO" id="GO:0009279">
    <property type="term" value="C:cell outer membrane"/>
    <property type="evidence" value="ECO:0007669"/>
    <property type="project" value="UniProtKB-SubCell"/>
</dbReference>
<keyword evidence="4" id="KW-1185">Reference proteome</keyword>
<keyword evidence="1" id="KW-1134">Transmembrane beta strand</keyword>
<evidence type="ECO:0000313" key="3">
    <source>
        <dbReference type="EMBL" id="RBQ12076.1"/>
    </source>
</evidence>
<reference evidence="3 4" key="1">
    <citation type="submission" date="2018-07" db="EMBL/GenBank/DDBJ databases">
        <title>A draft genome of a endophytic bacteria, a new species of Pedobacter.</title>
        <authorList>
            <person name="Zhang Z.D."/>
            <person name="Chen Z.J."/>
        </authorList>
    </citation>
    <scope>NUCLEOTIDE SEQUENCE [LARGE SCALE GENOMIC DNA]</scope>
    <source>
        <strain evidence="3 4">RS10</strain>
    </source>
</reference>
<dbReference type="NCBIfam" id="TIGR04057">
    <property type="entry name" value="SusC_RagA_signa"/>
    <property type="match status" value="1"/>
</dbReference>
<dbReference type="InterPro" id="IPR039426">
    <property type="entry name" value="TonB-dep_rcpt-like"/>
</dbReference>
<keyword evidence="1" id="KW-0472">Membrane</keyword>
<dbReference type="InterPro" id="IPR023997">
    <property type="entry name" value="TonB-dep_OMP_SusC/RagA_CS"/>
</dbReference>
<comment type="subcellular location">
    <subcellularLocation>
        <location evidence="1">Cell outer membrane</location>
        <topology evidence="1">Multi-pass membrane protein</topology>
    </subcellularLocation>
</comment>
<keyword evidence="1" id="KW-0812">Transmembrane</keyword>
<keyword evidence="1" id="KW-0998">Cell outer membrane</keyword>
<dbReference type="SUPFAM" id="SSF56935">
    <property type="entry name" value="Porins"/>
    <property type="match status" value="1"/>
</dbReference>
<dbReference type="InterPro" id="IPR023996">
    <property type="entry name" value="TonB-dep_OMP_SusC/RagA"/>
</dbReference>
<sequence>MGGCNNERCLLGGRVCSAWSFLVLLCFLAFFDSPVFGQKLKVPIKITGKVIVPDGLPNQVYVRSKNYGSAGTDSIGNFRWVVRAFPETLRFSRVDLYPAMRILRKESDLSAPIVVRMIQQVKELEQVEISTGYQKVKPNETNGTVSVIDAKMLGARTGTNILDRLLGQSSGLLLNVGKSNSNPQNKTGISVRGLGTINGPLDPLIVLDGFIYEGDINNINPFDIESVSILKDASASSIWGARAGNGVIVISSKKARMNQSLSISFNANVTVRSLPDLDGFKQAATADVLDVERFLFDKGYFDARIVNGYSALSPGVELFLSRRKGQITAAQLEEGLEAFRSTDLKQEWLKEFYSHGLLQQYSVSIRSGTAKNSQSVTAAIDRGYDQSFAGSRRYNLRYAQETLINPRLTLSTSISLSFSSGSSGRPAYGSVLVGSRQGYSLLRDAAGNPLPWAREFRANYTDTAGTGKLLDWNYYPTEEYKHARSSFNRQELLGFGSLRYKLLDFLNLEASYQRQKQDLTNIQVSDGESFASRNLVNSFSQLNRATGVIRYVIPNGGSLNTDRQEVSSSTARLQVNLDKNIGVSSIGFLAGAEIREARLEGSGNVLYGYQDDPLIYQAVDFTGSYPNFITGISSPIPGGMNLVSTQNRFISFYGNGSYSYRGRYRLSGSIRRDGSNVFGANTNDKWKPLWSAGLGWSLSQEPFYNLSWLPVLRLTLTYGKSGNVDLSKTAYATGAMGSNSASTLPFVRISRINNPDLRWEQLSQVNLKVDFGLRGDRVRGSIAYYRKHGSDLYGSYLYDYTAWGASAELTRNVADMEGKGLDAELHSKNILGDGFNWSSDLYFSLNKSKTVKYYSTNNSLSALLGGGSSITPVVGLPLYSISAYRWGGLDGAGNPMGYLKGNLSTDYTAIAAEGRLNAANIEYIGPASPTSFGSLINSLSFRNFTLSFNISYRFGYFVKKRSFSSSEAIGSGLLHPDYYLRWQRSGDEVVTTVPSFVYPQNSQRDSFYSSAEVNVIAGDNIRLDYVNFSYHLNAEKWRIPFRTLDVFANAANLGLLWKANKFGLDPDYLDQVTQTKGYTIGIKGSF</sequence>
<evidence type="ECO:0000259" key="2">
    <source>
        <dbReference type="Pfam" id="PF07715"/>
    </source>
</evidence>
<accession>A0A366LDY8</accession>
<dbReference type="InterPro" id="IPR012910">
    <property type="entry name" value="Plug_dom"/>
</dbReference>
<dbReference type="Gene3D" id="2.170.130.10">
    <property type="entry name" value="TonB-dependent receptor, plug domain"/>
    <property type="match status" value="1"/>
</dbReference>
<proteinExistence type="inferred from homology"/>
<dbReference type="InterPro" id="IPR037066">
    <property type="entry name" value="Plug_dom_sf"/>
</dbReference>
<keyword evidence="1" id="KW-0813">Transport</keyword>
<dbReference type="EMBL" id="QNQU01000001">
    <property type="protein sequence ID" value="RBQ12076.1"/>
    <property type="molecule type" value="Genomic_DNA"/>
</dbReference>
<dbReference type="AlphaFoldDB" id="A0A366LDY8"/>
<feature type="domain" description="TonB-dependent receptor plug" evidence="2">
    <location>
        <begin position="139"/>
        <end position="247"/>
    </location>
</feature>
<dbReference type="NCBIfam" id="TIGR04056">
    <property type="entry name" value="OMP_RagA_SusC"/>
    <property type="match status" value="1"/>
</dbReference>
<dbReference type="Pfam" id="PF07715">
    <property type="entry name" value="Plug"/>
    <property type="match status" value="1"/>
</dbReference>
<comment type="similarity">
    <text evidence="1">Belongs to the TonB-dependent receptor family.</text>
</comment>
<organism evidence="3 4">
    <name type="scientific">Pedobacter miscanthi</name>
    <dbReference type="NCBI Taxonomy" id="2259170"/>
    <lineage>
        <taxon>Bacteria</taxon>
        <taxon>Pseudomonadati</taxon>
        <taxon>Bacteroidota</taxon>
        <taxon>Sphingobacteriia</taxon>
        <taxon>Sphingobacteriales</taxon>
        <taxon>Sphingobacteriaceae</taxon>
        <taxon>Pedobacter</taxon>
    </lineage>
</organism>
<dbReference type="Proteomes" id="UP000252081">
    <property type="component" value="Unassembled WGS sequence"/>
</dbReference>
<evidence type="ECO:0000256" key="1">
    <source>
        <dbReference type="PROSITE-ProRule" id="PRU01360"/>
    </source>
</evidence>